<dbReference type="CDD" id="cd02803">
    <property type="entry name" value="OYE_like_FMN_family"/>
    <property type="match status" value="1"/>
</dbReference>
<sequence length="358" mass="37757">MTDLSDPLVFSHGPAWRNRLALAPLTNKQSHPDGTLSDDEIRWLLARGRHGFGMTMTAAAYVAPAGKAWQGQLGISEDAHLPGLTRLADGLRDAGSASIVQLHHGGTQANPSVSGEELVGPSADPERGARALTTDEVRRTVDDFAAAAARAERAGFDGVQLHGAHGYLLCEFLSSRNVRDDGYGGDLEGKARIIRESIAAVREATSSDFHVALRISTERLGLDTDEMAELSAQLMAEGGLDHLELSLWDVTKLPEGAEPGAPSLLSHFIDLPRGSTRLGIAGKVGSGPAAVAALATGVDFVTIGRAAIADQRIAERTLADPDYPGPAFPVTKDVLRDNCVGEAFVDYFSAGWPQLVAG</sequence>
<dbReference type="OrthoDB" id="3169239at2"/>
<dbReference type="EMBL" id="CP019605">
    <property type="protein sequence ID" value="AQP45685.1"/>
    <property type="molecule type" value="Genomic_DNA"/>
</dbReference>
<keyword evidence="2" id="KW-0560">Oxidoreductase</keyword>
<dbReference type="STRING" id="1610493.RPIT_13415"/>
<keyword evidence="4" id="KW-1185">Reference proteome</keyword>
<dbReference type="AlphaFoldDB" id="A0A1Q2CI02"/>
<dbReference type="KEGG" id="tfl:RPIT_13415"/>
<dbReference type="PANTHER" id="PTHR43656:SF2">
    <property type="entry name" value="BINDING OXIDOREDUCTASE, PUTATIVE (AFU_ORTHOLOGUE AFUA_2G08260)-RELATED"/>
    <property type="match status" value="1"/>
</dbReference>
<dbReference type="InterPro" id="IPR001155">
    <property type="entry name" value="OxRdtase_FMN_N"/>
</dbReference>
<keyword evidence="1" id="KW-0285">Flavoprotein</keyword>
<protein>
    <submittedName>
        <fullName evidence="3">NADH:flavin oxidoreductase</fullName>
    </submittedName>
</protein>
<reference evidence="3 4" key="1">
    <citation type="journal article" date="2016" name="Int. J. Syst. Evol. Microbiol.">
        <title>Tessaracoccus flavus sp. nov., isolated from the drainage system of a lindane-producing factory.</title>
        <authorList>
            <person name="Kumari R."/>
            <person name="Singh P."/>
            <person name="Schumann P."/>
            <person name="Lal R."/>
        </authorList>
    </citation>
    <scope>NUCLEOTIDE SEQUENCE [LARGE SCALE GENOMIC DNA]</scope>
    <source>
        <strain evidence="3 4">RP1T</strain>
    </source>
</reference>
<evidence type="ECO:0000256" key="2">
    <source>
        <dbReference type="ARBA" id="ARBA00023002"/>
    </source>
</evidence>
<evidence type="ECO:0000313" key="3">
    <source>
        <dbReference type="EMBL" id="AQP45685.1"/>
    </source>
</evidence>
<organism evidence="3 4">
    <name type="scientific">Tessaracoccus flavus</name>
    <dbReference type="NCBI Taxonomy" id="1610493"/>
    <lineage>
        <taxon>Bacteria</taxon>
        <taxon>Bacillati</taxon>
        <taxon>Actinomycetota</taxon>
        <taxon>Actinomycetes</taxon>
        <taxon>Propionibacteriales</taxon>
        <taxon>Propionibacteriaceae</taxon>
        <taxon>Tessaracoccus</taxon>
    </lineage>
</organism>
<dbReference type="SUPFAM" id="SSF51395">
    <property type="entry name" value="FMN-linked oxidoreductases"/>
    <property type="match status" value="1"/>
</dbReference>
<name>A0A1Q2CI02_9ACTN</name>
<evidence type="ECO:0000256" key="1">
    <source>
        <dbReference type="ARBA" id="ARBA00022630"/>
    </source>
</evidence>
<dbReference type="GO" id="GO:0016491">
    <property type="term" value="F:oxidoreductase activity"/>
    <property type="evidence" value="ECO:0007669"/>
    <property type="project" value="UniProtKB-KW"/>
</dbReference>
<evidence type="ECO:0000313" key="4">
    <source>
        <dbReference type="Proteomes" id="UP000188324"/>
    </source>
</evidence>
<gene>
    <name evidence="3" type="ORF">RPIT_13415</name>
</gene>
<dbReference type="PANTHER" id="PTHR43656">
    <property type="entry name" value="BINDING OXIDOREDUCTASE, PUTATIVE (AFU_ORTHOLOGUE AFUA_2G08260)-RELATED"/>
    <property type="match status" value="1"/>
</dbReference>
<dbReference type="GO" id="GO:0010181">
    <property type="term" value="F:FMN binding"/>
    <property type="evidence" value="ECO:0007669"/>
    <property type="project" value="InterPro"/>
</dbReference>
<proteinExistence type="predicted"/>
<dbReference type="RefSeq" id="WP_077343892.1">
    <property type="nucleotide sequence ID" value="NZ_CP019605.1"/>
</dbReference>
<dbReference type="Proteomes" id="UP000188324">
    <property type="component" value="Chromosome"/>
</dbReference>
<dbReference type="InterPro" id="IPR051799">
    <property type="entry name" value="NADH_flavin_oxidoreductase"/>
</dbReference>
<dbReference type="Gene3D" id="3.20.20.70">
    <property type="entry name" value="Aldolase class I"/>
    <property type="match status" value="1"/>
</dbReference>
<accession>A0A1Q2CI02</accession>
<dbReference type="Pfam" id="PF00724">
    <property type="entry name" value="Oxidored_FMN"/>
    <property type="match status" value="1"/>
</dbReference>
<dbReference type="InterPro" id="IPR013785">
    <property type="entry name" value="Aldolase_TIM"/>
</dbReference>